<dbReference type="Proteomes" id="UP000447434">
    <property type="component" value="Chromosome 2"/>
</dbReference>
<feature type="chain" id="PRO_5025392204" evidence="1">
    <location>
        <begin position="16"/>
        <end position="55"/>
    </location>
</feature>
<gene>
    <name evidence="2" type="ORF">Lalb_Chr02g0157981</name>
</gene>
<keyword evidence="1" id="KW-0732">Signal</keyword>
<dbReference type="AlphaFoldDB" id="A0A6A4R2C5"/>
<sequence>MQLHILGLIGIKLLFNPFFCPQVERGGYNEGSQFVSARKYNIGNTRLKNNVNVLS</sequence>
<evidence type="ECO:0000256" key="1">
    <source>
        <dbReference type="SAM" id="SignalP"/>
    </source>
</evidence>
<reference evidence="3" key="1">
    <citation type="journal article" date="2020" name="Nat. Commun.">
        <title>Genome sequence of the cluster root forming white lupin.</title>
        <authorList>
            <person name="Hufnagel B."/>
            <person name="Marques A."/>
            <person name="Soriano A."/>
            <person name="Marques L."/>
            <person name="Divol F."/>
            <person name="Doumas P."/>
            <person name="Sallet E."/>
            <person name="Mancinotti D."/>
            <person name="Carrere S."/>
            <person name="Marande W."/>
            <person name="Arribat S."/>
            <person name="Keller J."/>
            <person name="Huneau C."/>
            <person name="Blein T."/>
            <person name="Aime D."/>
            <person name="Laguerre M."/>
            <person name="Taylor J."/>
            <person name="Schubert V."/>
            <person name="Nelson M."/>
            <person name="Geu-Flores F."/>
            <person name="Crespi M."/>
            <person name="Gallardo-Guerrero K."/>
            <person name="Delaux P.-M."/>
            <person name="Salse J."/>
            <person name="Berges H."/>
            <person name="Guyot R."/>
            <person name="Gouzy J."/>
            <person name="Peret B."/>
        </authorList>
    </citation>
    <scope>NUCLEOTIDE SEQUENCE [LARGE SCALE GENOMIC DNA]</scope>
    <source>
        <strain evidence="3">cv. Amiga</strain>
    </source>
</reference>
<keyword evidence="3" id="KW-1185">Reference proteome</keyword>
<proteinExistence type="predicted"/>
<name>A0A6A4R2C5_LUPAL</name>
<organism evidence="2 3">
    <name type="scientific">Lupinus albus</name>
    <name type="common">White lupine</name>
    <name type="synonym">Lupinus termis</name>
    <dbReference type="NCBI Taxonomy" id="3870"/>
    <lineage>
        <taxon>Eukaryota</taxon>
        <taxon>Viridiplantae</taxon>
        <taxon>Streptophyta</taxon>
        <taxon>Embryophyta</taxon>
        <taxon>Tracheophyta</taxon>
        <taxon>Spermatophyta</taxon>
        <taxon>Magnoliopsida</taxon>
        <taxon>eudicotyledons</taxon>
        <taxon>Gunneridae</taxon>
        <taxon>Pentapetalae</taxon>
        <taxon>rosids</taxon>
        <taxon>fabids</taxon>
        <taxon>Fabales</taxon>
        <taxon>Fabaceae</taxon>
        <taxon>Papilionoideae</taxon>
        <taxon>50 kb inversion clade</taxon>
        <taxon>genistoids sensu lato</taxon>
        <taxon>core genistoids</taxon>
        <taxon>Genisteae</taxon>
        <taxon>Lupinus</taxon>
    </lineage>
</organism>
<feature type="signal peptide" evidence="1">
    <location>
        <begin position="1"/>
        <end position="15"/>
    </location>
</feature>
<evidence type="ECO:0000313" key="2">
    <source>
        <dbReference type="EMBL" id="KAE9619883.1"/>
    </source>
</evidence>
<dbReference type="EMBL" id="WOCE01000002">
    <property type="protein sequence ID" value="KAE9619883.1"/>
    <property type="molecule type" value="Genomic_DNA"/>
</dbReference>
<protein>
    <submittedName>
        <fullName evidence="2">Uncharacterized protein</fullName>
    </submittedName>
</protein>
<accession>A0A6A4R2C5</accession>
<evidence type="ECO:0000313" key="3">
    <source>
        <dbReference type="Proteomes" id="UP000447434"/>
    </source>
</evidence>
<comment type="caution">
    <text evidence="2">The sequence shown here is derived from an EMBL/GenBank/DDBJ whole genome shotgun (WGS) entry which is preliminary data.</text>
</comment>